<organism evidence="2 3">
    <name type="scientific">Segatella copri</name>
    <dbReference type="NCBI Taxonomy" id="165179"/>
    <lineage>
        <taxon>Bacteria</taxon>
        <taxon>Pseudomonadati</taxon>
        <taxon>Bacteroidota</taxon>
        <taxon>Bacteroidia</taxon>
        <taxon>Bacteroidales</taxon>
        <taxon>Prevotellaceae</taxon>
        <taxon>Segatella</taxon>
    </lineage>
</organism>
<dbReference type="EMBL" id="QSSA01000030">
    <property type="protein sequence ID" value="RGL57031.1"/>
    <property type="molecule type" value="Genomic_DNA"/>
</dbReference>
<dbReference type="Proteomes" id="UP000261187">
    <property type="component" value="Unassembled WGS sequence"/>
</dbReference>
<dbReference type="InterPro" id="IPR005625">
    <property type="entry name" value="PepSY-ass_TM"/>
</dbReference>
<feature type="transmembrane region" description="Helical" evidence="1">
    <location>
        <begin position="292"/>
        <end position="314"/>
    </location>
</feature>
<feature type="transmembrane region" description="Helical" evidence="1">
    <location>
        <begin position="7"/>
        <end position="26"/>
    </location>
</feature>
<protein>
    <submittedName>
        <fullName evidence="2">PepSY domain-containing protein</fullName>
    </submittedName>
</protein>
<keyword evidence="1" id="KW-0812">Transmembrane</keyword>
<feature type="transmembrane region" description="Helical" evidence="1">
    <location>
        <begin position="519"/>
        <end position="539"/>
    </location>
</feature>
<gene>
    <name evidence="2" type="ORF">DXC61_12230</name>
</gene>
<dbReference type="RefSeq" id="WP_117695335.1">
    <property type="nucleotide sequence ID" value="NZ_QSSA01000030.1"/>
</dbReference>
<feature type="transmembrane region" description="Helical" evidence="1">
    <location>
        <begin position="241"/>
        <end position="263"/>
    </location>
</feature>
<dbReference type="PANTHER" id="PTHR34219">
    <property type="entry name" value="IRON-REGULATED INNER MEMBRANE PROTEIN-RELATED"/>
    <property type="match status" value="1"/>
</dbReference>
<keyword evidence="1" id="KW-1133">Transmembrane helix</keyword>
<comment type="caution">
    <text evidence="2">The sequence shown here is derived from an EMBL/GenBank/DDBJ whole genome shotgun (WGS) entry which is preliminary data.</text>
</comment>
<dbReference type="AlphaFoldDB" id="A0AA92VU10"/>
<dbReference type="Pfam" id="PF03929">
    <property type="entry name" value="PepSY_TM"/>
    <property type="match status" value="2"/>
</dbReference>
<evidence type="ECO:0000313" key="2">
    <source>
        <dbReference type="EMBL" id="RGL57031.1"/>
    </source>
</evidence>
<keyword evidence="1" id="KW-0472">Membrane</keyword>
<evidence type="ECO:0000256" key="1">
    <source>
        <dbReference type="SAM" id="Phobius"/>
    </source>
</evidence>
<reference evidence="2 3" key="1">
    <citation type="submission" date="2018-08" db="EMBL/GenBank/DDBJ databases">
        <title>A genome reference for cultivated species of the human gut microbiota.</title>
        <authorList>
            <person name="Zou Y."/>
            <person name="Xue W."/>
            <person name="Luo G."/>
        </authorList>
    </citation>
    <scope>NUCLEOTIDE SEQUENCE [LARGE SCALE GENOMIC DNA]</scope>
    <source>
        <strain evidence="2 3">TF06-40</strain>
    </source>
</reference>
<proteinExistence type="predicted"/>
<evidence type="ECO:0000313" key="3">
    <source>
        <dbReference type="Proteomes" id="UP000261187"/>
    </source>
</evidence>
<name>A0AA92VU10_9BACT</name>
<accession>A0AA92VU10</accession>
<sequence length="558" mass="62191">MKKYHRWFGLVLSVFMLVFCVSGIILNHRSLFRSCEVSRGWMPTSYHIRNFNNGIIKGTLSLRDDSCAVGNYSLGDGSTVGGSKVIAFGGAGVWLTDSRAKQWFDYNQGLPEGADNRNIRNIVQTQDGSLWMAAQYDVYHHDGKRWQRVELPGNEARISDIALNGDSTQVVALTRDAAYVILPSVGQNVGLGRAKDCSRQIKMKVLAAPNGYKPETTLFKTVWKLHSGEFFGLPGKLVVDAIAVVLIVLSLTGIILFILPYGIRSQKRKGKKEVIKKMGKQMVWNQKWHNKIGYATIILTLWLSVTGMCLRPPLMIPLVLTKTPQSVENGNVWQDKLRGIRWDEAQGCWLVSTSEGFLKVDADFQKAPVFFDKDKAPVISPMGITVFERIKADEWLVGSFSGLYRWNAQTGRVVDAFTGKPEDKKTMRPVSNSLVSGYSGDFLGGKSLIFDYAKGAQEMGKLMSESAMSDKSMSDNATETAPLVMPEILSHAKMSLWNVALELHVGRCYTPFLGPISDLFVFLSGLLISLVLLSGFIILHRQKRKRKQHAQRNVAKES</sequence>
<dbReference type="PANTHER" id="PTHR34219:SF3">
    <property type="entry name" value="BLL7967 PROTEIN"/>
    <property type="match status" value="1"/>
</dbReference>